<dbReference type="PANTHER" id="PTHR48108:SF26">
    <property type="entry name" value="CBS DOMAIN-CONTAINING PROTEIN DDB_G0289609"/>
    <property type="match status" value="1"/>
</dbReference>
<sequence>MNQGRTQKQTGKFGVTKGFDSRKVEKEGDIMTIGKEPITAYATTRVIKIADMMIDNDCRRIPIVDAGTKKLLGIAKAIDIVDFLGGGEKYNIILNNFKGNFLSAINSPIAKITSSNFTTLTNLDSIDDALKIIIRMHTSLIPVVDKDGKILKVISEKDVFPTLKISGVKACDIMQREVITVTPETTIKDLARMVVNTQKRRIPVVSDGHLVGIISVMDVLKFLKEGEFKSIMSEEILSETVNKIMKQPNVVFLDTDLDYIVTEMKETGFGGFPVVEDSKLLGMITTTDVIKAFYRNEE</sequence>
<feature type="domain" description="CBS" evidence="3">
    <location>
        <begin position="31"/>
        <end position="90"/>
    </location>
</feature>
<evidence type="ECO:0000259" key="3">
    <source>
        <dbReference type="PROSITE" id="PS51371"/>
    </source>
</evidence>
<gene>
    <name evidence="5" type="ORF">GW779_02445</name>
    <name evidence="4" type="ORF">GW910_01470</name>
</gene>
<dbReference type="SMART" id="SM00116">
    <property type="entry name" value="CBS"/>
    <property type="match status" value="4"/>
</dbReference>
<dbReference type="Proteomes" id="UP000738826">
    <property type="component" value="Unassembled WGS sequence"/>
</dbReference>
<organism evidence="5 6">
    <name type="scientific">Candidatus Altarchaeum hamiconexum</name>
    <dbReference type="NCBI Taxonomy" id="1803513"/>
    <lineage>
        <taxon>Archaea</taxon>
        <taxon>Candidatus Altarchaeota</taxon>
        <taxon>Candidatus Altiarchaeia</taxon>
        <taxon>Candidatus Altarchaeales</taxon>
        <taxon>Candidatus Altarchaeaceae</taxon>
        <taxon>Candidatus Altarchaeum</taxon>
    </lineage>
</organism>
<dbReference type="Proteomes" id="UP000768163">
    <property type="component" value="Unassembled WGS sequence"/>
</dbReference>
<evidence type="ECO:0000313" key="4">
    <source>
        <dbReference type="EMBL" id="NCN64733.1"/>
    </source>
</evidence>
<feature type="domain" description="CBS" evidence="3">
    <location>
        <begin position="174"/>
        <end position="230"/>
    </location>
</feature>
<keyword evidence="1" id="KW-0677">Repeat</keyword>
<dbReference type="PANTHER" id="PTHR48108">
    <property type="entry name" value="CBS DOMAIN-CONTAINING PROTEIN CBSX2, CHLOROPLASTIC"/>
    <property type="match status" value="1"/>
</dbReference>
<evidence type="ECO:0000256" key="1">
    <source>
        <dbReference type="ARBA" id="ARBA00022737"/>
    </source>
</evidence>
<dbReference type="InterPro" id="IPR046342">
    <property type="entry name" value="CBS_dom_sf"/>
</dbReference>
<reference evidence="5" key="1">
    <citation type="submission" date="2019-11" db="EMBL/GenBank/DDBJ databases">
        <title>Lipid analysis of CO2-rich subsurface aquifers suggests an autotrophy-based deep biosphere with lysolipids enriched in CPR bacteria.</title>
        <authorList>
            <person name="Probst A.J."/>
            <person name="Elling F.J."/>
            <person name="Castelle C.J."/>
            <person name="Zhu Q."/>
            <person name="Elvert M."/>
            <person name="Birarda G."/>
            <person name="Holman H.-Y."/>
            <person name="Lane K.R."/>
            <person name="Ladd B."/>
            <person name="Ryan M.C."/>
            <person name="Woyke T."/>
            <person name="Hinrichs K.-U."/>
            <person name="Banfield J.F."/>
        </authorList>
    </citation>
    <scope>NUCLEOTIDE SEQUENCE</scope>
    <source>
        <strain evidence="4">CG_2015-01_33_1645</strain>
        <strain evidence="5">CG_2015-04_33_537</strain>
    </source>
</reference>
<dbReference type="SUPFAM" id="SSF54631">
    <property type="entry name" value="CBS-domain pair"/>
    <property type="match status" value="2"/>
</dbReference>
<dbReference type="InterPro" id="IPR000644">
    <property type="entry name" value="CBS_dom"/>
</dbReference>
<name>A0A8J7YWS1_9ARCH</name>
<evidence type="ECO:0000313" key="6">
    <source>
        <dbReference type="Proteomes" id="UP000738826"/>
    </source>
</evidence>
<proteinExistence type="predicted"/>
<keyword evidence="2" id="KW-0129">CBS domain</keyword>
<dbReference type="Pfam" id="PF00571">
    <property type="entry name" value="CBS"/>
    <property type="match status" value="4"/>
</dbReference>
<feature type="domain" description="CBS" evidence="3">
    <location>
        <begin position="244"/>
        <end position="298"/>
    </location>
</feature>
<dbReference type="Gene3D" id="3.10.580.10">
    <property type="entry name" value="CBS-domain"/>
    <property type="match status" value="2"/>
</dbReference>
<protein>
    <submittedName>
        <fullName evidence="5">CBS domain-containing protein</fullName>
    </submittedName>
</protein>
<feature type="domain" description="CBS" evidence="3">
    <location>
        <begin position="112"/>
        <end position="173"/>
    </location>
</feature>
<evidence type="ECO:0000256" key="2">
    <source>
        <dbReference type="PROSITE-ProRule" id="PRU00703"/>
    </source>
</evidence>
<dbReference type="EMBL" id="JAACVF010000038">
    <property type="protein sequence ID" value="NCN64733.1"/>
    <property type="molecule type" value="Genomic_DNA"/>
</dbReference>
<evidence type="ECO:0000313" key="5">
    <source>
        <dbReference type="EMBL" id="NCS91270.1"/>
    </source>
</evidence>
<accession>A0A8J7YWS1</accession>
<comment type="caution">
    <text evidence="5">The sequence shown here is derived from an EMBL/GenBank/DDBJ whole genome shotgun (WGS) entry which is preliminary data.</text>
</comment>
<dbReference type="PROSITE" id="PS51371">
    <property type="entry name" value="CBS"/>
    <property type="match status" value="4"/>
</dbReference>
<dbReference type="EMBL" id="JAACQH010000045">
    <property type="protein sequence ID" value="NCS91270.1"/>
    <property type="molecule type" value="Genomic_DNA"/>
</dbReference>
<dbReference type="InterPro" id="IPR051462">
    <property type="entry name" value="CBS_domain-containing"/>
</dbReference>
<dbReference type="AlphaFoldDB" id="A0A8J7YWS1"/>